<dbReference type="GO" id="GO:0016779">
    <property type="term" value="F:nucleotidyltransferase activity"/>
    <property type="evidence" value="ECO:0007669"/>
    <property type="project" value="UniProtKB-KW"/>
</dbReference>
<dbReference type="CDD" id="cd01483">
    <property type="entry name" value="E1_enzyme_family"/>
    <property type="match status" value="1"/>
</dbReference>
<dbReference type="InterPro" id="IPR045886">
    <property type="entry name" value="ThiF/MoeB/HesA"/>
</dbReference>
<gene>
    <name evidence="2" type="ORF">SAMN04488082_10296</name>
</gene>
<dbReference type="GO" id="GO:0016491">
    <property type="term" value="F:oxidoreductase activity"/>
    <property type="evidence" value="ECO:0007669"/>
    <property type="project" value="InterPro"/>
</dbReference>
<dbReference type="InterPro" id="IPR000594">
    <property type="entry name" value="ThiF_NAD_FAD-bd"/>
</dbReference>
<protein>
    <submittedName>
        <fullName evidence="2">Molybdopterin or thiamine biosynthesis adenylyltransferase</fullName>
    </submittedName>
</protein>
<dbReference type="NCBIfam" id="NF006077">
    <property type="entry name" value="PRK08223.1"/>
    <property type="match status" value="1"/>
</dbReference>
<dbReference type="Gene3D" id="3.40.50.720">
    <property type="entry name" value="NAD(P)-binding Rossmann-like Domain"/>
    <property type="match status" value="1"/>
</dbReference>
<organism evidence="2 3">
    <name type="scientific">Desulfomicrobium apsheronum</name>
    <dbReference type="NCBI Taxonomy" id="52560"/>
    <lineage>
        <taxon>Bacteria</taxon>
        <taxon>Pseudomonadati</taxon>
        <taxon>Thermodesulfobacteriota</taxon>
        <taxon>Desulfovibrionia</taxon>
        <taxon>Desulfovibrionales</taxon>
        <taxon>Desulfomicrobiaceae</taxon>
        <taxon>Desulfomicrobium</taxon>
    </lineage>
</organism>
<dbReference type="GO" id="GO:0061504">
    <property type="term" value="P:cyclic threonylcarbamoyladenosine biosynthetic process"/>
    <property type="evidence" value="ECO:0007669"/>
    <property type="project" value="TreeGrafter"/>
</dbReference>
<dbReference type="Proteomes" id="UP000198635">
    <property type="component" value="Unassembled WGS sequence"/>
</dbReference>
<reference evidence="3" key="1">
    <citation type="submission" date="2016-10" db="EMBL/GenBank/DDBJ databases">
        <authorList>
            <person name="Varghese N."/>
            <person name="Submissions S."/>
        </authorList>
    </citation>
    <scope>NUCLEOTIDE SEQUENCE [LARGE SCALE GENOMIC DNA]</scope>
    <source>
        <strain evidence="3">DSM 5918</strain>
    </source>
</reference>
<proteinExistence type="predicted"/>
<dbReference type="STRING" id="52560.SAMN04488082_10296"/>
<dbReference type="GO" id="GO:0061503">
    <property type="term" value="F:tRNA threonylcarbamoyladenosine dehydratase"/>
    <property type="evidence" value="ECO:0007669"/>
    <property type="project" value="TreeGrafter"/>
</dbReference>
<keyword evidence="2" id="KW-0548">Nucleotidyltransferase</keyword>
<dbReference type="InterPro" id="IPR000415">
    <property type="entry name" value="Nitroreductase-like"/>
</dbReference>
<sequence>MKRDEHLATLQALGISSEEAYREEAFSRNIGLFSPGEQERLAEARVAIPGMGGVGGVHLINLVRTGIGRFNLADFDQYEPVNVNRQYGARVPSFGRPKLEVMIDEAHGINPFLDITPYPSGLTADNMEAFLTGVDVVLDGLDFFQFEIRRSLFNMARSMGVPVITAGPLGYSSALLVFTPHGMGFDDYFDVGGELPEEQKYLRFAMGLAPRPTHIGYMDLSRVDLKGGKGPSLNIACQLCSSLAATEAVRIILGKPGLKPAPCFLQFDPFRQVLRKGRLSRGNRTFSQRAKLWYVQNVLIKATDTGRVRIPDQPVVSVSHFDSLPQDVGTYLLQAAIQAPSGDNAQPWRFRLTGNDIHVFLNPETDMSFFNVRQIASIIACGAALENIRIAAASMGLYASTQILPDAAQENLMGTARIQPGDQAPEPLARHIWTRCTNRRPYDKRPLPDWVQADLKARIADIPEAGLHLLTGRAQLRKLAKVIYLADRIRTEHQGLHEHFTSMIRFNDQEARQRRDGLPLKNLEAGLPGEAFLRLTKPWPAMRVANALGLGRLVALHSAQGILASGAAGMVVVDGLEPGDFLRGGQALQRIWLALEHHGLQMQPMTALTLFRLRWIWEGPTSFSERHQKSLERVWQDLKDLFGNVDFENQGPVMLFRTGYGPGIRHRTLRREAEDFVIE</sequence>
<dbReference type="GO" id="GO:0008641">
    <property type="term" value="F:ubiquitin-like modifier activating enzyme activity"/>
    <property type="evidence" value="ECO:0007669"/>
    <property type="project" value="InterPro"/>
</dbReference>
<dbReference type="SUPFAM" id="SSF55469">
    <property type="entry name" value="FMN-dependent nitroreductase-like"/>
    <property type="match status" value="1"/>
</dbReference>
<dbReference type="PANTHER" id="PTHR43267:SF1">
    <property type="entry name" value="TRNA THREONYLCARBAMOYLADENOSINE DEHYDRATASE"/>
    <property type="match status" value="1"/>
</dbReference>
<dbReference type="NCBIfam" id="NF011424">
    <property type="entry name" value="PRK14851.1"/>
    <property type="match status" value="1"/>
</dbReference>
<name>A0A1I3PRR6_9BACT</name>
<dbReference type="RefSeq" id="WP_092372578.1">
    <property type="nucleotide sequence ID" value="NZ_FORX01000002.1"/>
</dbReference>
<dbReference type="OrthoDB" id="272552at2"/>
<dbReference type="AlphaFoldDB" id="A0A1I3PRR6"/>
<dbReference type="PANTHER" id="PTHR43267">
    <property type="entry name" value="TRNA THREONYLCARBAMOYLADENOSINE DEHYDRATASE"/>
    <property type="match status" value="1"/>
</dbReference>
<keyword evidence="3" id="KW-1185">Reference proteome</keyword>
<feature type="domain" description="THIF-type NAD/FAD binding fold" evidence="1">
    <location>
        <begin position="26"/>
        <end position="277"/>
    </location>
</feature>
<dbReference type="InterPro" id="IPR035985">
    <property type="entry name" value="Ubiquitin-activating_enz"/>
</dbReference>
<evidence type="ECO:0000313" key="2">
    <source>
        <dbReference type="EMBL" id="SFJ24308.1"/>
    </source>
</evidence>
<evidence type="ECO:0000313" key="3">
    <source>
        <dbReference type="Proteomes" id="UP000198635"/>
    </source>
</evidence>
<accession>A0A1I3PRR6</accession>
<keyword evidence="2" id="KW-0808">Transferase</keyword>
<dbReference type="Gene3D" id="3.40.109.10">
    <property type="entry name" value="NADH Oxidase"/>
    <property type="match status" value="1"/>
</dbReference>
<dbReference type="Pfam" id="PF00899">
    <property type="entry name" value="ThiF"/>
    <property type="match status" value="1"/>
</dbReference>
<dbReference type="EMBL" id="FORX01000002">
    <property type="protein sequence ID" value="SFJ24308.1"/>
    <property type="molecule type" value="Genomic_DNA"/>
</dbReference>
<dbReference type="SUPFAM" id="SSF69572">
    <property type="entry name" value="Activating enzymes of the ubiquitin-like proteins"/>
    <property type="match status" value="1"/>
</dbReference>
<evidence type="ECO:0000259" key="1">
    <source>
        <dbReference type="Pfam" id="PF00899"/>
    </source>
</evidence>